<reference evidence="8 9" key="1">
    <citation type="submission" date="2020-07" db="EMBL/GenBank/DDBJ databases">
        <title>Endozoicomonas sp. nov., isolated from sediment.</title>
        <authorList>
            <person name="Gu T."/>
        </authorList>
    </citation>
    <scope>NUCLEOTIDE SEQUENCE [LARGE SCALE GENOMIC DNA]</scope>
    <source>
        <strain evidence="8 9">SM1973</strain>
    </source>
</reference>
<sequence length="306" mass="33851">MNTTSQSTPWFAYSILVLAMLLWGSSFIALKIAFSHYSMWLVIFARMLIATLCFLACFRRISFRQYQPGDLKLFFIMVLCEPCLYFIFESLALEHTSAAQAGAVTALYPALVTIGAWLFLKEKPSKLLLTGLVIAFIGALWLTFLSEKSEHAPNPLLGNFLELIAMVLAAFYTIALKKLAFRYNAITLTAVQSVAGTLFFLPFALSSDLPTQIELEPTLAIIYLGSIVTCGAYGLYNYGVSQLSANSASTFVNLIPVFTVILAAIILDEWLTTTQLVAVILILTGVIIGQQKWQIKAQRKPETDLT</sequence>
<gene>
    <name evidence="8" type="ORF">H0A36_16710</name>
</gene>
<evidence type="ECO:0000256" key="2">
    <source>
        <dbReference type="ARBA" id="ARBA00022475"/>
    </source>
</evidence>
<feature type="transmembrane region" description="Helical" evidence="6">
    <location>
        <begin position="70"/>
        <end position="88"/>
    </location>
</feature>
<feature type="transmembrane region" description="Helical" evidence="6">
    <location>
        <begin position="127"/>
        <end position="144"/>
    </location>
</feature>
<dbReference type="RefSeq" id="WP_180569677.1">
    <property type="nucleotide sequence ID" value="NZ_JACCKB010000028.1"/>
</dbReference>
<evidence type="ECO:0000256" key="4">
    <source>
        <dbReference type="ARBA" id="ARBA00022989"/>
    </source>
</evidence>
<evidence type="ECO:0000313" key="9">
    <source>
        <dbReference type="Proteomes" id="UP000569732"/>
    </source>
</evidence>
<comment type="subcellular location">
    <subcellularLocation>
        <location evidence="1">Cell membrane</location>
        <topology evidence="1">Multi-pass membrane protein</topology>
    </subcellularLocation>
</comment>
<keyword evidence="2" id="KW-1003">Cell membrane</keyword>
<dbReference type="SUPFAM" id="SSF103481">
    <property type="entry name" value="Multidrug resistance efflux transporter EmrE"/>
    <property type="match status" value="2"/>
</dbReference>
<evidence type="ECO:0000256" key="6">
    <source>
        <dbReference type="SAM" id="Phobius"/>
    </source>
</evidence>
<feature type="transmembrane region" description="Helical" evidence="6">
    <location>
        <begin position="248"/>
        <end position="267"/>
    </location>
</feature>
<dbReference type="Proteomes" id="UP000569732">
    <property type="component" value="Unassembled WGS sequence"/>
</dbReference>
<keyword evidence="4 6" id="KW-1133">Transmembrane helix</keyword>
<keyword evidence="3 6" id="KW-0812">Transmembrane</keyword>
<evidence type="ECO:0000256" key="1">
    <source>
        <dbReference type="ARBA" id="ARBA00004651"/>
    </source>
</evidence>
<feature type="transmembrane region" description="Helical" evidence="6">
    <location>
        <begin position="40"/>
        <end position="58"/>
    </location>
</feature>
<protein>
    <submittedName>
        <fullName evidence="8">DMT family transporter</fullName>
    </submittedName>
</protein>
<dbReference type="InterPro" id="IPR050638">
    <property type="entry name" value="AA-Vitamin_Transporters"/>
</dbReference>
<dbReference type="EMBL" id="JACCKB010000028">
    <property type="protein sequence ID" value="NYZ67655.1"/>
    <property type="molecule type" value="Genomic_DNA"/>
</dbReference>
<feature type="domain" description="EamA" evidence="7">
    <location>
        <begin position="157"/>
        <end position="288"/>
    </location>
</feature>
<feature type="transmembrane region" description="Helical" evidence="6">
    <location>
        <begin position="217"/>
        <end position="236"/>
    </location>
</feature>
<evidence type="ECO:0000259" key="7">
    <source>
        <dbReference type="Pfam" id="PF00892"/>
    </source>
</evidence>
<keyword evidence="5 6" id="KW-0472">Membrane</keyword>
<keyword evidence="9" id="KW-1185">Reference proteome</keyword>
<accession>A0A853IER0</accession>
<evidence type="ECO:0000313" key="8">
    <source>
        <dbReference type="EMBL" id="NYZ67655.1"/>
    </source>
</evidence>
<dbReference type="PANTHER" id="PTHR32322:SF18">
    <property type="entry name" value="S-ADENOSYLMETHIONINE_S-ADENOSYLHOMOCYSTEINE TRANSPORTER"/>
    <property type="match status" value="1"/>
</dbReference>
<dbReference type="InterPro" id="IPR000620">
    <property type="entry name" value="EamA_dom"/>
</dbReference>
<dbReference type="GO" id="GO:0005886">
    <property type="term" value="C:plasma membrane"/>
    <property type="evidence" value="ECO:0007669"/>
    <property type="project" value="UniProtKB-SubCell"/>
</dbReference>
<dbReference type="Pfam" id="PF00892">
    <property type="entry name" value="EamA"/>
    <property type="match status" value="2"/>
</dbReference>
<name>A0A853IER0_9GAMM</name>
<proteinExistence type="predicted"/>
<feature type="transmembrane region" description="Helical" evidence="6">
    <location>
        <begin position="273"/>
        <end position="290"/>
    </location>
</feature>
<dbReference type="AlphaFoldDB" id="A0A853IER0"/>
<evidence type="ECO:0000256" key="5">
    <source>
        <dbReference type="ARBA" id="ARBA00023136"/>
    </source>
</evidence>
<evidence type="ECO:0000256" key="3">
    <source>
        <dbReference type="ARBA" id="ARBA00022692"/>
    </source>
</evidence>
<comment type="caution">
    <text evidence="8">The sequence shown here is derived from an EMBL/GenBank/DDBJ whole genome shotgun (WGS) entry which is preliminary data.</text>
</comment>
<feature type="transmembrane region" description="Helical" evidence="6">
    <location>
        <begin position="12"/>
        <end position="34"/>
    </location>
</feature>
<dbReference type="InterPro" id="IPR037185">
    <property type="entry name" value="EmrE-like"/>
</dbReference>
<feature type="transmembrane region" description="Helical" evidence="6">
    <location>
        <begin position="156"/>
        <end position="176"/>
    </location>
</feature>
<feature type="transmembrane region" description="Helical" evidence="6">
    <location>
        <begin position="100"/>
        <end position="120"/>
    </location>
</feature>
<dbReference type="PANTHER" id="PTHR32322">
    <property type="entry name" value="INNER MEMBRANE TRANSPORTER"/>
    <property type="match status" value="1"/>
</dbReference>
<organism evidence="8 9">
    <name type="scientific">Spartinivicinus marinus</name>
    <dbReference type="NCBI Taxonomy" id="2994442"/>
    <lineage>
        <taxon>Bacteria</taxon>
        <taxon>Pseudomonadati</taxon>
        <taxon>Pseudomonadota</taxon>
        <taxon>Gammaproteobacteria</taxon>
        <taxon>Oceanospirillales</taxon>
        <taxon>Zooshikellaceae</taxon>
        <taxon>Spartinivicinus</taxon>
    </lineage>
</organism>
<feature type="transmembrane region" description="Helical" evidence="6">
    <location>
        <begin position="183"/>
        <end position="205"/>
    </location>
</feature>
<feature type="domain" description="EamA" evidence="7">
    <location>
        <begin position="11"/>
        <end position="143"/>
    </location>
</feature>